<gene>
    <name evidence="2" type="ORF">SLEP1_g45526</name>
</gene>
<feature type="region of interest" description="Disordered" evidence="1">
    <location>
        <begin position="182"/>
        <end position="217"/>
    </location>
</feature>
<dbReference type="InterPro" id="IPR032675">
    <property type="entry name" value="LRR_dom_sf"/>
</dbReference>
<sequence>MIRKLDLPLQSCDFKVPTEACLPNLKVFQLKGFVFSNDESSERLFSSCPALEDLAWQSCYLRVGCHKFSVSNPSLKRLTITAIVTNFLLEQKILACHRVPLAPLGKLTELKIVGGEFNTIGLCHFLMHCYQFETLIFQKISDEWDPRTWALAAHLLASFWNHVKEIKILSFGGEEAVKEVESSTELTSKESRPCKESGPQPTKETTSKRKRESISGN</sequence>
<comment type="caution">
    <text evidence="2">The sequence shown here is derived from an EMBL/GenBank/DDBJ whole genome shotgun (WGS) entry which is preliminary data.</text>
</comment>
<dbReference type="PANTHER" id="PTHR31900:SF30">
    <property type="entry name" value="SUPERFAMILY PROTEIN, PUTATIVE-RELATED"/>
    <property type="match status" value="1"/>
</dbReference>
<protein>
    <submittedName>
        <fullName evidence="2">Uncharacterized protein</fullName>
    </submittedName>
</protein>
<dbReference type="Proteomes" id="UP001054252">
    <property type="component" value="Unassembled WGS sequence"/>
</dbReference>
<dbReference type="InterPro" id="IPR013101">
    <property type="entry name" value="LRR_PRU1-like"/>
</dbReference>
<dbReference type="SUPFAM" id="SSF52047">
    <property type="entry name" value="RNI-like"/>
    <property type="match status" value="1"/>
</dbReference>
<keyword evidence="3" id="KW-1185">Reference proteome</keyword>
<accession>A0AAV5LK40</accession>
<organism evidence="2 3">
    <name type="scientific">Rubroshorea leprosula</name>
    <dbReference type="NCBI Taxonomy" id="152421"/>
    <lineage>
        <taxon>Eukaryota</taxon>
        <taxon>Viridiplantae</taxon>
        <taxon>Streptophyta</taxon>
        <taxon>Embryophyta</taxon>
        <taxon>Tracheophyta</taxon>
        <taxon>Spermatophyta</taxon>
        <taxon>Magnoliopsida</taxon>
        <taxon>eudicotyledons</taxon>
        <taxon>Gunneridae</taxon>
        <taxon>Pentapetalae</taxon>
        <taxon>rosids</taxon>
        <taxon>malvids</taxon>
        <taxon>Malvales</taxon>
        <taxon>Dipterocarpaceae</taxon>
        <taxon>Rubroshorea</taxon>
    </lineage>
</organism>
<evidence type="ECO:0000313" key="3">
    <source>
        <dbReference type="Proteomes" id="UP001054252"/>
    </source>
</evidence>
<dbReference type="InterPro" id="IPR050232">
    <property type="entry name" value="FBL13/AtMIF1-like"/>
</dbReference>
<dbReference type="AlphaFoldDB" id="A0AAV5LK40"/>
<reference evidence="2 3" key="1">
    <citation type="journal article" date="2021" name="Commun. Biol.">
        <title>The genome of Shorea leprosula (Dipterocarpaceae) highlights the ecological relevance of drought in aseasonal tropical rainforests.</title>
        <authorList>
            <person name="Ng K.K.S."/>
            <person name="Kobayashi M.J."/>
            <person name="Fawcett J.A."/>
            <person name="Hatakeyama M."/>
            <person name="Paape T."/>
            <person name="Ng C.H."/>
            <person name="Ang C.C."/>
            <person name="Tnah L.H."/>
            <person name="Lee C.T."/>
            <person name="Nishiyama T."/>
            <person name="Sese J."/>
            <person name="O'Brien M.J."/>
            <person name="Copetti D."/>
            <person name="Mohd Noor M.I."/>
            <person name="Ong R.C."/>
            <person name="Putra M."/>
            <person name="Sireger I.Z."/>
            <person name="Indrioko S."/>
            <person name="Kosugi Y."/>
            <person name="Izuno A."/>
            <person name="Isagi Y."/>
            <person name="Lee S.L."/>
            <person name="Shimizu K.K."/>
        </authorList>
    </citation>
    <scope>NUCLEOTIDE SEQUENCE [LARGE SCALE GENOMIC DNA]</scope>
    <source>
        <strain evidence="2">214</strain>
    </source>
</reference>
<evidence type="ECO:0000313" key="2">
    <source>
        <dbReference type="EMBL" id="GKV37500.1"/>
    </source>
</evidence>
<dbReference type="EMBL" id="BPVZ01000123">
    <property type="protein sequence ID" value="GKV37500.1"/>
    <property type="molecule type" value="Genomic_DNA"/>
</dbReference>
<dbReference type="PANTHER" id="PTHR31900">
    <property type="entry name" value="F-BOX/RNI SUPERFAMILY PROTEIN-RELATED"/>
    <property type="match status" value="1"/>
</dbReference>
<dbReference type="Gene3D" id="3.80.10.10">
    <property type="entry name" value="Ribonuclease Inhibitor"/>
    <property type="match status" value="1"/>
</dbReference>
<dbReference type="Pfam" id="PF07723">
    <property type="entry name" value="LRR_2"/>
    <property type="match status" value="1"/>
</dbReference>
<feature type="compositionally biased region" description="Basic and acidic residues" evidence="1">
    <location>
        <begin position="182"/>
        <end position="195"/>
    </location>
</feature>
<evidence type="ECO:0000256" key="1">
    <source>
        <dbReference type="SAM" id="MobiDB-lite"/>
    </source>
</evidence>
<name>A0AAV5LK40_9ROSI</name>
<proteinExistence type="predicted"/>